<feature type="transmembrane region" description="Helical" evidence="1">
    <location>
        <begin position="212"/>
        <end position="229"/>
    </location>
</feature>
<protein>
    <recommendedName>
        <fullName evidence="4">DUF393 domain-containing protein</fullName>
    </recommendedName>
</protein>
<dbReference type="EMBL" id="JAFMYW010000006">
    <property type="protein sequence ID" value="MBO0951013.1"/>
    <property type="molecule type" value="Genomic_DNA"/>
</dbReference>
<gene>
    <name evidence="2" type="ORF">J2I46_20670</name>
</gene>
<keyword evidence="1" id="KW-0812">Transmembrane</keyword>
<keyword evidence="1" id="KW-1133">Transmembrane helix</keyword>
<comment type="caution">
    <text evidence="2">The sequence shown here is derived from an EMBL/GenBank/DDBJ whole genome shotgun (WGS) entry which is preliminary data.</text>
</comment>
<dbReference type="Proteomes" id="UP000664628">
    <property type="component" value="Unassembled WGS sequence"/>
</dbReference>
<evidence type="ECO:0000256" key="1">
    <source>
        <dbReference type="SAM" id="Phobius"/>
    </source>
</evidence>
<sequence>MNKVLIYDTDCPLCRVYTKGLVVAGALPPEARQSNDSATVSQLIGQLDPVRSKHEIPLLDLETGETQYGVDAVLTLLGTVWPRFSQFVRRTVLVDVARKLYAFISYNRRIIVPATTERWHIMDLTPDFSVAYRISFLVLLYGSLLVSHLSVIGHVNLLALLALVGQTGWSGAYIVRHSAQTRLANSLDYAGHLGMSLLLGGIFKATGAAIDVPALTVIGNAVMIWQHIIRLRVMKLPDYLNLPFIAFVLLNH</sequence>
<evidence type="ECO:0000313" key="2">
    <source>
        <dbReference type="EMBL" id="MBO0951013.1"/>
    </source>
</evidence>
<name>A0ABS3JNF8_9BACT</name>
<evidence type="ECO:0000313" key="3">
    <source>
        <dbReference type="Proteomes" id="UP000664628"/>
    </source>
</evidence>
<dbReference type="RefSeq" id="WP_207330950.1">
    <property type="nucleotide sequence ID" value="NZ_JAFMYW010000006.1"/>
</dbReference>
<accession>A0ABS3JNF8</accession>
<proteinExistence type="predicted"/>
<organism evidence="2 3">
    <name type="scientific">Fibrella forsythiae</name>
    <dbReference type="NCBI Taxonomy" id="2817061"/>
    <lineage>
        <taxon>Bacteria</taxon>
        <taxon>Pseudomonadati</taxon>
        <taxon>Bacteroidota</taxon>
        <taxon>Cytophagia</taxon>
        <taxon>Cytophagales</taxon>
        <taxon>Spirosomataceae</taxon>
        <taxon>Fibrella</taxon>
    </lineage>
</organism>
<feature type="transmembrane region" description="Helical" evidence="1">
    <location>
        <begin position="130"/>
        <end position="151"/>
    </location>
</feature>
<reference evidence="2 3" key="1">
    <citation type="submission" date="2021-03" db="EMBL/GenBank/DDBJ databases">
        <title>Fibrella sp. HMF5405 genome sequencing and assembly.</title>
        <authorList>
            <person name="Kang H."/>
            <person name="Kim H."/>
            <person name="Bae S."/>
            <person name="Joh K."/>
        </authorList>
    </citation>
    <scope>NUCLEOTIDE SEQUENCE [LARGE SCALE GENOMIC DNA]</scope>
    <source>
        <strain evidence="2 3">HMF5405</strain>
    </source>
</reference>
<evidence type="ECO:0008006" key="4">
    <source>
        <dbReference type="Google" id="ProtNLM"/>
    </source>
</evidence>
<keyword evidence="1" id="KW-0472">Membrane</keyword>
<keyword evidence="3" id="KW-1185">Reference proteome</keyword>